<feature type="domain" description="NAD-dependent epimerase/dehydratase" evidence="2">
    <location>
        <begin position="3"/>
        <end position="230"/>
    </location>
</feature>
<dbReference type="AlphaFoldDB" id="A0A3Q8WU16"/>
<evidence type="ECO:0000313" key="3">
    <source>
        <dbReference type="EMBL" id="AZN29226.1"/>
    </source>
</evidence>
<comment type="similarity">
    <text evidence="1">Belongs to the NAD(P)-dependent epimerase/dehydratase family.</text>
</comment>
<evidence type="ECO:0000313" key="4">
    <source>
        <dbReference type="Proteomes" id="UP000270021"/>
    </source>
</evidence>
<dbReference type="Gene3D" id="3.90.25.10">
    <property type="entry name" value="UDP-galactose 4-epimerase, domain 1"/>
    <property type="match status" value="1"/>
</dbReference>
<gene>
    <name evidence="3" type="ORF">EJO69_02110</name>
</gene>
<dbReference type="Pfam" id="PF01370">
    <property type="entry name" value="Epimerase"/>
    <property type="match status" value="1"/>
</dbReference>
<dbReference type="SUPFAM" id="SSF51735">
    <property type="entry name" value="NAD(P)-binding Rossmann-fold domains"/>
    <property type="match status" value="1"/>
</dbReference>
<evidence type="ECO:0000259" key="2">
    <source>
        <dbReference type="Pfam" id="PF01370"/>
    </source>
</evidence>
<dbReference type="RefSeq" id="WP_126038595.1">
    <property type="nucleotide sequence ID" value="NZ_CP034438.1"/>
</dbReference>
<evidence type="ECO:0000256" key="1">
    <source>
        <dbReference type="ARBA" id="ARBA00007637"/>
    </source>
</evidence>
<dbReference type="PROSITE" id="PS00061">
    <property type="entry name" value="ADH_SHORT"/>
    <property type="match status" value="1"/>
</dbReference>
<dbReference type="PANTHER" id="PTHR43000">
    <property type="entry name" value="DTDP-D-GLUCOSE 4,6-DEHYDRATASE-RELATED"/>
    <property type="match status" value="1"/>
</dbReference>
<sequence>MRVLITGGAGFIGSNLAKHINKHDGATEVRVIDDLSTGYEDNLDGTNVEFIRASILDYNALVHAATCVDSIVHLAAIPSVPRSIADPVASHAANATGTLNVLEAARQAHVGHVVVASSSSVYGSNPNLPKSEFDWTRPMSPYAVSKAATEGYAIAYQFSYGLKTLAFRFFNVFGPGQAAGHAYAAVIPKFLDAALDGRAVEVHGDGLQSRDFTYVETVCAVIFSAIQNQTHSLDPVNLAYGTNTTLLSLLDEVESQLGRQIERIHTGPRTGDVRASQADNSRVRELFPHVRPVDLTEGLTATIKWFEQTKRTAANA</sequence>
<dbReference type="KEGG" id="fsl:EJO69_02110"/>
<organism evidence="3 4">
    <name type="scientific">Flaviflexus salsibiostraticola</name>
    <dbReference type="NCBI Taxonomy" id="1282737"/>
    <lineage>
        <taxon>Bacteria</taxon>
        <taxon>Bacillati</taxon>
        <taxon>Actinomycetota</taxon>
        <taxon>Actinomycetes</taxon>
        <taxon>Actinomycetales</taxon>
        <taxon>Actinomycetaceae</taxon>
        <taxon>Flaviflexus</taxon>
    </lineage>
</organism>
<protein>
    <submittedName>
        <fullName evidence="3">NAD-dependent epimerase/dehydratase family protein</fullName>
    </submittedName>
</protein>
<dbReference type="InterPro" id="IPR036291">
    <property type="entry name" value="NAD(P)-bd_dom_sf"/>
</dbReference>
<dbReference type="Proteomes" id="UP000270021">
    <property type="component" value="Chromosome"/>
</dbReference>
<reference evidence="3 4" key="1">
    <citation type="submission" date="2018-12" db="EMBL/GenBank/DDBJ databases">
        <title>Complete genome sequence of Flaviflexus salsibiostraticola KCTC 33148.</title>
        <authorList>
            <person name="Bae J.-W."/>
        </authorList>
    </citation>
    <scope>NUCLEOTIDE SEQUENCE [LARGE SCALE GENOMIC DNA]</scope>
    <source>
        <strain evidence="3 4">KCTC 33148</strain>
    </source>
</reference>
<proteinExistence type="inferred from homology"/>
<dbReference type="InterPro" id="IPR001509">
    <property type="entry name" value="Epimerase_deHydtase"/>
</dbReference>
<dbReference type="EMBL" id="CP034438">
    <property type="protein sequence ID" value="AZN29226.1"/>
    <property type="molecule type" value="Genomic_DNA"/>
</dbReference>
<accession>A0A3Q8WU16</accession>
<dbReference type="InterPro" id="IPR020904">
    <property type="entry name" value="Sc_DH/Rdtase_CS"/>
</dbReference>
<keyword evidence="4" id="KW-1185">Reference proteome</keyword>
<name>A0A3Q8WU16_9ACTO</name>
<dbReference type="OrthoDB" id="9801785at2"/>
<dbReference type="Gene3D" id="3.40.50.720">
    <property type="entry name" value="NAD(P)-binding Rossmann-like Domain"/>
    <property type="match status" value="1"/>
</dbReference>